<dbReference type="GO" id="GO:0106310">
    <property type="term" value="F:protein serine kinase activity"/>
    <property type="evidence" value="ECO:0007669"/>
    <property type="project" value="RHEA"/>
</dbReference>
<dbReference type="CDD" id="cd14014">
    <property type="entry name" value="STKc_PknB_like"/>
    <property type="match status" value="1"/>
</dbReference>
<feature type="binding site" evidence="9">
    <location>
        <position position="58"/>
    </location>
    <ligand>
        <name>ATP</name>
        <dbReference type="ChEBI" id="CHEBI:30616"/>
    </ligand>
</feature>
<dbReference type="Proteomes" id="UP000319576">
    <property type="component" value="Chromosome"/>
</dbReference>
<dbReference type="SUPFAM" id="SSF56112">
    <property type="entry name" value="Protein kinase-like (PK-like)"/>
    <property type="match status" value="1"/>
</dbReference>
<evidence type="ECO:0000259" key="11">
    <source>
        <dbReference type="PROSITE" id="PS50011"/>
    </source>
</evidence>
<dbReference type="GO" id="GO:0005524">
    <property type="term" value="F:ATP binding"/>
    <property type="evidence" value="ECO:0007669"/>
    <property type="project" value="UniProtKB-UniRule"/>
</dbReference>
<evidence type="ECO:0000256" key="3">
    <source>
        <dbReference type="ARBA" id="ARBA00022679"/>
    </source>
</evidence>
<evidence type="ECO:0000256" key="7">
    <source>
        <dbReference type="ARBA" id="ARBA00047899"/>
    </source>
</evidence>
<dbReference type="InterPro" id="IPR000719">
    <property type="entry name" value="Prot_kinase_dom"/>
</dbReference>
<evidence type="ECO:0000256" key="5">
    <source>
        <dbReference type="ARBA" id="ARBA00022777"/>
    </source>
</evidence>
<feature type="region of interest" description="Disordered" evidence="10">
    <location>
        <begin position="295"/>
        <end position="317"/>
    </location>
</feature>
<dbReference type="InterPro" id="IPR017441">
    <property type="entry name" value="Protein_kinase_ATP_BS"/>
</dbReference>
<reference evidence="12 13" key="1">
    <citation type="submission" date="2019-02" db="EMBL/GenBank/DDBJ databases">
        <title>Deep-cultivation of Planctomycetes and their phenomic and genomic characterization uncovers novel biology.</title>
        <authorList>
            <person name="Wiegand S."/>
            <person name="Jogler M."/>
            <person name="Boedeker C."/>
            <person name="Pinto D."/>
            <person name="Vollmers J."/>
            <person name="Rivas-Marin E."/>
            <person name="Kohn T."/>
            <person name="Peeters S.H."/>
            <person name="Heuer A."/>
            <person name="Rast P."/>
            <person name="Oberbeckmann S."/>
            <person name="Bunk B."/>
            <person name="Jeske O."/>
            <person name="Meyerdierks A."/>
            <person name="Storesund J.E."/>
            <person name="Kallscheuer N."/>
            <person name="Luecker S."/>
            <person name="Lage O.M."/>
            <person name="Pohl T."/>
            <person name="Merkel B.J."/>
            <person name="Hornburger P."/>
            <person name="Mueller R.-W."/>
            <person name="Bruemmer F."/>
            <person name="Labrenz M."/>
            <person name="Spormann A.M."/>
            <person name="Op den Camp H."/>
            <person name="Overmann J."/>
            <person name="Amann R."/>
            <person name="Jetten M.S.M."/>
            <person name="Mascher T."/>
            <person name="Medema M.H."/>
            <person name="Devos D.P."/>
            <person name="Kaster A.-K."/>
            <person name="Ovreas L."/>
            <person name="Rohde M."/>
            <person name="Galperin M.Y."/>
            <person name="Jogler C."/>
        </authorList>
    </citation>
    <scope>NUCLEOTIDE SEQUENCE [LARGE SCALE GENOMIC DNA]</scope>
    <source>
        <strain evidence="12 13">ETA_A1</strain>
    </source>
</reference>
<evidence type="ECO:0000256" key="8">
    <source>
        <dbReference type="ARBA" id="ARBA00048679"/>
    </source>
</evidence>
<dbReference type="Gene3D" id="3.30.200.20">
    <property type="entry name" value="Phosphorylase Kinase, domain 1"/>
    <property type="match status" value="1"/>
</dbReference>
<feature type="compositionally biased region" description="Low complexity" evidence="10">
    <location>
        <begin position="555"/>
        <end position="567"/>
    </location>
</feature>
<keyword evidence="6 9" id="KW-0067">ATP-binding</keyword>
<dbReference type="PROSITE" id="PS00108">
    <property type="entry name" value="PROTEIN_KINASE_ST"/>
    <property type="match status" value="1"/>
</dbReference>
<dbReference type="RefSeq" id="WP_202920691.1">
    <property type="nucleotide sequence ID" value="NZ_CP036273.1"/>
</dbReference>
<feature type="region of interest" description="Disordered" evidence="10">
    <location>
        <begin position="548"/>
        <end position="567"/>
    </location>
</feature>
<name>A0A517XP85_9BACT</name>
<comment type="catalytic activity">
    <reaction evidence="7">
        <text>L-threonyl-[protein] + ATP = O-phospho-L-threonyl-[protein] + ADP + H(+)</text>
        <dbReference type="Rhea" id="RHEA:46608"/>
        <dbReference type="Rhea" id="RHEA-COMP:11060"/>
        <dbReference type="Rhea" id="RHEA-COMP:11605"/>
        <dbReference type="ChEBI" id="CHEBI:15378"/>
        <dbReference type="ChEBI" id="CHEBI:30013"/>
        <dbReference type="ChEBI" id="CHEBI:30616"/>
        <dbReference type="ChEBI" id="CHEBI:61977"/>
        <dbReference type="ChEBI" id="CHEBI:456216"/>
        <dbReference type="EC" id="2.7.11.1"/>
    </reaction>
</comment>
<evidence type="ECO:0000256" key="4">
    <source>
        <dbReference type="ARBA" id="ARBA00022741"/>
    </source>
</evidence>
<keyword evidence="5 12" id="KW-0418">Kinase</keyword>
<gene>
    <name evidence="12" type="primary">prkC_6</name>
    <name evidence="12" type="ORF">ETAA1_12230</name>
</gene>
<keyword evidence="2" id="KW-0723">Serine/threonine-protein kinase</keyword>
<dbReference type="KEGG" id="uli:ETAA1_12230"/>
<keyword evidence="13" id="KW-1185">Reference proteome</keyword>
<keyword evidence="3 12" id="KW-0808">Transferase</keyword>
<evidence type="ECO:0000256" key="9">
    <source>
        <dbReference type="PROSITE-ProRule" id="PRU10141"/>
    </source>
</evidence>
<dbReference type="Pfam" id="PF00069">
    <property type="entry name" value="Pkinase"/>
    <property type="match status" value="1"/>
</dbReference>
<dbReference type="AlphaFoldDB" id="A0A517XP85"/>
<dbReference type="InterPro" id="IPR008271">
    <property type="entry name" value="Ser/Thr_kinase_AS"/>
</dbReference>
<protein>
    <recommendedName>
        <fullName evidence="1">non-specific serine/threonine protein kinase</fullName>
        <ecNumber evidence="1">2.7.11.1</ecNumber>
    </recommendedName>
</protein>
<dbReference type="PROSITE" id="PS50011">
    <property type="entry name" value="PROTEIN_KINASE_DOM"/>
    <property type="match status" value="1"/>
</dbReference>
<organism evidence="12 13">
    <name type="scientific">Urbifossiella limnaea</name>
    <dbReference type="NCBI Taxonomy" id="2528023"/>
    <lineage>
        <taxon>Bacteria</taxon>
        <taxon>Pseudomonadati</taxon>
        <taxon>Planctomycetota</taxon>
        <taxon>Planctomycetia</taxon>
        <taxon>Gemmatales</taxon>
        <taxon>Gemmataceae</taxon>
        <taxon>Urbifossiella</taxon>
    </lineage>
</organism>
<dbReference type="PANTHER" id="PTHR43289:SF34">
    <property type="entry name" value="SERINE_THREONINE-PROTEIN KINASE YBDM-RELATED"/>
    <property type="match status" value="1"/>
</dbReference>
<dbReference type="FunFam" id="3.30.200.20:FF:000035">
    <property type="entry name" value="Serine/threonine protein kinase Stk1"/>
    <property type="match status" value="1"/>
</dbReference>
<feature type="domain" description="Protein kinase" evidence="11">
    <location>
        <begin position="29"/>
        <end position="289"/>
    </location>
</feature>
<dbReference type="EMBL" id="CP036273">
    <property type="protein sequence ID" value="QDU19317.1"/>
    <property type="molecule type" value="Genomic_DNA"/>
</dbReference>
<dbReference type="PROSITE" id="PS00107">
    <property type="entry name" value="PROTEIN_KINASE_ATP"/>
    <property type="match status" value="1"/>
</dbReference>
<dbReference type="FunFam" id="1.10.510.10:FF:000021">
    <property type="entry name" value="Serine/threonine protein kinase"/>
    <property type="match status" value="1"/>
</dbReference>
<dbReference type="PANTHER" id="PTHR43289">
    <property type="entry name" value="MITOGEN-ACTIVATED PROTEIN KINASE KINASE KINASE 20-RELATED"/>
    <property type="match status" value="1"/>
</dbReference>
<feature type="compositionally biased region" description="Pro residues" evidence="10">
    <location>
        <begin position="300"/>
        <end position="315"/>
    </location>
</feature>
<dbReference type="GO" id="GO:0004674">
    <property type="term" value="F:protein serine/threonine kinase activity"/>
    <property type="evidence" value="ECO:0007669"/>
    <property type="project" value="UniProtKB-KW"/>
</dbReference>
<dbReference type="SMART" id="SM00220">
    <property type="entry name" value="S_TKc"/>
    <property type="match status" value="1"/>
</dbReference>
<proteinExistence type="predicted"/>
<evidence type="ECO:0000256" key="10">
    <source>
        <dbReference type="SAM" id="MobiDB-lite"/>
    </source>
</evidence>
<dbReference type="Gene3D" id="1.10.510.10">
    <property type="entry name" value="Transferase(Phosphotransferase) domain 1"/>
    <property type="match status" value="1"/>
</dbReference>
<accession>A0A517XP85</accession>
<sequence length="567" mass="59992">MPDAPSDHTLPSAGAGDLADLSGRTLGGFQLVRKIGAGGMGQVYLARQLSLKRPVALKLLKADLTKNPTALKRFEAEAHAVAKLNHPNIVQVYEFGEHDGLRYMALEYVEGRNLREYLARKGPPELAVALSMMRQIATALTRAHEQGLVHRDIKPENILVTKRVEVKVTDFGLSRFFAPGEALNLTQSGVTLGTPLYLSPEQAQGKAVDHRSDLYSFGVTAYHLLAGEPPFRGSTAVEVALKHVTDRPPPLAGLRPDLPADLCGLVHKLMAKEPGDRYQSAREVLRDLAKVKEGLTLGLPPRPPGAPLPPTPSGPQPTALTLSGTVSGSAATLGFSGVVPVAPPVRWGRWVAAGLLAVVAAAGGAAGYAALHPPPAPPTRPAPPPLVGLPDVRPPERITTARERELVAALDRRKTPPDEWNAAAIELALLYLREGRLDDADARFEQLEKAPFVLPVATAEAKLAGKLGRGVVLAYRDGDPKHPDAAKESTAAFQAALALPIPAGVAKAKADKGSPPPAVVWAQGFLYRHPDLAHAVAEALTRDAANGVRLPPPLEALRAPRAAGKSG</sequence>
<evidence type="ECO:0000313" key="12">
    <source>
        <dbReference type="EMBL" id="QDU19317.1"/>
    </source>
</evidence>
<comment type="catalytic activity">
    <reaction evidence="8">
        <text>L-seryl-[protein] + ATP = O-phospho-L-seryl-[protein] + ADP + H(+)</text>
        <dbReference type="Rhea" id="RHEA:17989"/>
        <dbReference type="Rhea" id="RHEA-COMP:9863"/>
        <dbReference type="Rhea" id="RHEA-COMP:11604"/>
        <dbReference type="ChEBI" id="CHEBI:15378"/>
        <dbReference type="ChEBI" id="CHEBI:29999"/>
        <dbReference type="ChEBI" id="CHEBI:30616"/>
        <dbReference type="ChEBI" id="CHEBI:83421"/>
        <dbReference type="ChEBI" id="CHEBI:456216"/>
        <dbReference type="EC" id="2.7.11.1"/>
    </reaction>
</comment>
<evidence type="ECO:0000256" key="2">
    <source>
        <dbReference type="ARBA" id="ARBA00022527"/>
    </source>
</evidence>
<evidence type="ECO:0000256" key="1">
    <source>
        <dbReference type="ARBA" id="ARBA00012513"/>
    </source>
</evidence>
<keyword evidence="4 9" id="KW-0547">Nucleotide-binding</keyword>
<evidence type="ECO:0000256" key="6">
    <source>
        <dbReference type="ARBA" id="ARBA00022840"/>
    </source>
</evidence>
<dbReference type="InterPro" id="IPR011009">
    <property type="entry name" value="Kinase-like_dom_sf"/>
</dbReference>
<evidence type="ECO:0000313" key="13">
    <source>
        <dbReference type="Proteomes" id="UP000319576"/>
    </source>
</evidence>
<dbReference type="EC" id="2.7.11.1" evidence="1"/>